<dbReference type="EMBL" id="JAHDVG010000482">
    <property type="protein sequence ID" value="KAH1172907.1"/>
    <property type="molecule type" value="Genomic_DNA"/>
</dbReference>
<evidence type="ECO:0000313" key="2">
    <source>
        <dbReference type="Proteomes" id="UP000827986"/>
    </source>
</evidence>
<keyword evidence="2" id="KW-1185">Reference proteome</keyword>
<protein>
    <submittedName>
        <fullName evidence="1">Uncharacterized protein</fullName>
    </submittedName>
</protein>
<evidence type="ECO:0000313" key="1">
    <source>
        <dbReference type="EMBL" id="KAH1172907.1"/>
    </source>
</evidence>
<name>A0A9D3X529_9SAUR</name>
<comment type="caution">
    <text evidence="1">The sequence shown here is derived from an EMBL/GenBank/DDBJ whole genome shotgun (WGS) entry which is preliminary data.</text>
</comment>
<accession>A0A9D3X529</accession>
<dbReference type="AlphaFoldDB" id="A0A9D3X529"/>
<proteinExistence type="predicted"/>
<sequence length="168" mass="19687">MYSPTILLLKCHRTCWASTGCLRAPSLRSRSNRLRKLLPFHNWLMDTKRQSFCILNFHITHTVLITLQTKNRVRTQTPQTVLDRLLKSLAFINLKAQTFLKLNNIFSHNLSTVSGMHCCSFATLLCRYLDQTNWGEKVHFKMKQLLEREQHILGTLQELQGKKVFLFI</sequence>
<organism evidence="1 2">
    <name type="scientific">Mauremys mutica</name>
    <name type="common">yellowpond turtle</name>
    <dbReference type="NCBI Taxonomy" id="74926"/>
    <lineage>
        <taxon>Eukaryota</taxon>
        <taxon>Metazoa</taxon>
        <taxon>Chordata</taxon>
        <taxon>Craniata</taxon>
        <taxon>Vertebrata</taxon>
        <taxon>Euteleostomi</taxon>
        <taxon>Archelosauria</taxon>
        <taxon>Testudinata</taxon>
        <taxon>Testudines</taxon>
        <taxon>Cryptodira</taxon>
        <taxon>Durocryptodira</taxon>
        <taxon>Testudinoidea</taxon>
        <taxon>Geoemydidae</taxon>
        <taxon>Geoemydinae</taxon>
        <taxon>Mauremys</taxon>
    </lineage>
</organism>
<dbReference type="Proteomes" id="UP000827986">
    <property type="component" value="Unassembled WGS sequence"/>
</dbReference>
<reference evidence="1" key="1">
    <citation type="submission" date="2021-09" db="EMBL/GenBank/DDBJ databases">
        <title>The genome of Mauremys mutica provides insights into the evolution of semi-aquatic lifestyle.</title>
        <authorList>
            <person name="Gong S."/>
            <person name="Gao Y."/>
        </authorList>
    </citation>
    <scope>NUCLEOTIDE SEQUENCE</scope>
    <source>
        <strain evidence="1">MM-2020</strain>
        <tissue evidence="1">Muscle</tissue>
    </source>
</reference>
<gene>
    <name evidence="1" type="ORF">KIL84_016746</name>
</gene>